<organism evidence="1 2">
    <name type="scientific">Microdochium bolleyi</name>
    <dbReference type="NCBI Taxonomy" id="196109"/>
    <lineage>
        <taxon>Eukaryota</taxon>
        <taxon>Fungi</taxon>
        <taxon>Dikarya</taxon>
        <taxon>Ascomycota</taxon>
        <taxon>Pezizomycotina</taxon>
        <taxon>Sordariomycetes</taxon>
        <taxon>Xylariomycetidae</taxon>
        <taxon>Xylariales</taxon>
        <taxon>Microdochiaceae</taxon>
        <taxon>Microdochium</taxon>
    </lineage>
</organism>
<sequence>MANLSAKKRDRTKENFDRTCKGGAERFNKISKKYGSRVYVQVCWSGRHYEYTSHVEPHWPRTKDDLEIIYPLPTQWTPQHSRDYLPLGSLPMCLLGGQACGLALGRSRGKNPIDAAYTSDRTRNDIWVYLPEEESREVSAF</sequence>
<dbReference type="EMBL" id="KQ964366">
    <property type="protein sequence ID" value="KXJ84654.1"/>
    <property type="molecule type" value="Genomic_DNA"/>
</dbReference>
<proteinExistence type="predicted"/>
<gene>
    <name evidence="1" type="ORF">Micbo1qcDRAFT_181467</name>
</gene>
<evidence type="ECO:0000313" key="1">
    <source>
        <dbReference type="EMBL" id="KXJ84654.1"/>
    </source>
</evidence>
<protein>
    <submittedName>
        <fullName evidence="1">Uncharacterized protein</fullName>
    </submittedName>
</protein>
<dbReference type="Proteomes" id="UP000070501">
    <property type="component" value="Unassembled WGS sequence"/>
</dbReference>
<evidence type="ECO:0000313" key="2">
    <source>
        <dbReference type="Proteomes" id="UP000070501"/>
    </source>
</evidence>
<dbReference type="STRING" id="196109.A0A136III6"/>
<name>A0A136III6_9PEZI</name>
<accession>A0A136III6</accession>
<dbReference type="InParanoid" id="A0A136III6"/>
<reference evidence="2" key="1">
    <citation type="submission" date="2016-02" db="EMBL/GenBank/DDBJ databases">
        <title>Draft genome sequence of Microdochium bolleyi, a fungal endophyte of beachgrass.</title>
        <authorList>
            <consortium name="DOE Joint Genome Institute"/>
            <person name="David A.S."/>
            <person name="May G."/>
            <person name="Haridas S."/>
            <person name="Lim J."/>
            <person name="Wang M."/>
            <person name="Labutti K."/>
            <person name="Lipzen A."/>
            <person name="Barry K."/>
            <person name="Grigoriev I.V."/>
        </authorList>
    </citation>
    <scope>NUCLEOTIDE SEQUENCE [LARGE SCALE GENOMIC DNA]</scope>
    <source>
        <strain evidence="2">J235TASD1</strain>
    </source>
</reference>
<keyword evidence="2" id="KW-1185">Reference proteome</keyword>
<dbReference type="OrthoDB" id="4838661at2759"/>
<dbReference type="AlphaFoldDB" id="A0A136III6"/>